<dbReference type="Proteomes" id="UP000290439">
    <property type="component" value="Chromosome"/>
</dbReference>
<dbReference type="PANTHER" id="PTHR44688:SF16">
    <property type="entry name" value="DNA-BINDING TRANSCRIPTIONAL ACTIVATOR DEVR_DOSR"/>
    <property type="match status" value="1"/>
</dbReference>
<dbReference type="GO" id="GO:0006355">
    <property type="term" value="P:regulation of DNA-templated transcription"/>
    <property type="evidence" value="ECO:0007669"/>
    <property type="project" value="InterPro"/>
</dbReference>
<keyword evidence="2" id="KW-0238">DNA-binding</keyword>
<dbReference type="PROSITE" id="PS50043">
    <property type="entry name" value="HTH_LUXR_2"/>
    <property type="match status" value="1"/>
</dbReference>
<evidence type="ECO:0000313" key="5">
    <source>
        <dbReference type="EMBL" id="VFA99619.1"/>
    </source>
</evidence>
<dbReference type="PROSITE" id="PS00622">
    <property type="entry name" value="HTH_LUXR_1"/>
    <property type="match status" value="1"/>
</dbReference>
<name>A0A4U8W3Y9_9NOCA</name>
<dbReference type="CDD" id="cd06170">
    <property type="entry name" value="LuxR_C_like"/>
    <property type="match status" value="1"/>
</dbReference>
<sequence length="110" mass="11467">MDLRGIHRAAAGGRPFTVSVLQRVVDAALTAHRGAAEPVAEPDPAVAFPAEVTQRETEVLALVAEGLGNAEIAARLHLGVTTVKTHISNLMTKTGAANRVQLALIGARSR</sequence>
<organism evidence="5 6">
    <name type="scientific">Nocardia cyriacigeorgica</name>
    <dbReference type="NCBI Taxonomy" id="135487"/>
    <lineage>
        <taxon>Bacteria</taxon>
        <taxon>Bacillati</taxon>
        <taxon>Actinomycetota</taxon>
        <taxon>Actinomycetes</taxon>
        <taxon>Mycobacteriales</taxon>
        <taxon>Nocardiaceae</taxon>
        <taxon>Nocardia</taxon>
    </lineage>
</organism>
<dbReference type="AlphaFoldDB" id="A0A4U8W3Y9"/>
<dbReference type="RefSeq" id="WP_130917768.1">
    <property type="nucleotide sequence ID" value="NZ_LR215973.1"/>
</dbReference>
<dbReference type="InterPro" id="IPR016032">
    <property type="entry name" value="Sig_transdc_resp-reg_C-effctor"/>
</dbReference>
<gene>
    <name evidence="5" type="primary">vraR_10</name>
    <name evidence="5" type="ORF">NCTC10797_03404</name>
</gene>
<dbReference type="SMART" id="SM00421">
    <property type="entry name" value="HTH_LUXR"/>
    <property type="match status" value="1"/>
</dbReference>
<protein>
    <submittedName>
        <fullName evidence="5">Response regulator protein vraR</fullName>
    </submittedName>
</protein>
<dbReference type="InterPro" id="IPR036388">
    <property type="entry name" value="WH-like_DNA-bd_sf"/>
</dbReference>
<keyword evidence="3" id="KW-0804">Transcription</keyword>
<dbReference type="PANTHER" id="PTHR44688">
    <property type="entry name" value="DNA-BINDING TRANSCRIPTIONAL ACTIVATOR DEVR_DOSR"/>
    <property type="match status" value="1"/>
</dbReference>
<dbReference type="GO" id="GO:0003677">
    <property type="term" value="F:DNA binding"/>
    <property type="evidence" value="ECO:0007669"/>
    <property type="project" value="UniProtKB-KW"/>
</dbReference>
<dbReference type="InterPro" id="IPR000792">
    <property type="entry name" value="Tscrpt_reg_LuxR_C"/>
</dbReference>
<proteinExistence type="predicted"/>
<evidence type="ECO:0000313" key="6">
    <source>
        <dbReference type="Proteomes" id="UP000290439"/>
    </source>
</evidence>
<accession>A0A4U8W3Y9</accession>
<keyword evidence="1" id="KW-0805">Transcription regulation</keyword>
<feature type="domain" description="HTH luxR-type" evidence="4">
    <location>
        <begin position="45"/>
        <end position="110"/>
    </location>
</feature>
<evidence type="ECO:0000256" key="2">
    <source>
        <dbReference type="ARBA" id="ARBA00023125"/>
    </source>
</evidence>
<dbReference type="PRINTS" id="PR00038">
    <property type="entry name" value="HTHLUXR"/>
</dbReference>
<dbReference type="SUPFAM" id="SSF46894">
    <property type="entry name" value="C-terminal effector domain of the bipartite response regulators"/>
    <property type="match status" value="1"/>
</dbReference>
<evidence type="ECO:0000256" key="3">
    <source>
        <dbReference type="ARBA" id="ARBA00023163"/>
    </source>
</evidence>
<reference evidence="5 6" key="1">
    <citation type="submission" date="2019-02" db="EMBL/GenBank/DDBJ databases">
        <authorList>
            <consortium name="Pathogen Informatics"/>
        </authorList>
    </citation>
    <scope>NUCLEOTIDE SEQUENCE [LARGE SCALE GENOMIC DNA]</scope>
    <source>
        <strain evidence="5 6">3012STDY6756504</strain>
    </source>
</reference>
<evidence type="ECO:0000256" key="1">
    <source>
        <dbReference type="ARBA" id="ARBA00023015"/>
    </source>
</evidence>
<evidence type="ECO:0000259" key="4">
    <source>
        <dbReference type="PROSITE" id="PS50043"/>
    </source>
</evidence>
<dbReference type="Gene3D" id="1.10.10.10">
    <property type="entry name" value="Winged helix-like DNA-binding domain superfamily/Winged helix DNA-binding domain"/>
    <property type="match status" value="1"/>
</dbReference>
<dbReference type="Pfam" id="PF00196">
    <property type="entry name" value="GerE"/>
    <property type="match status" value="1"/>
</dbReference>
<dbReference type="EMBL" id="LR215973">
    <property type="protein sequence ID" value="VFA99619.1"/>
    <property type="molecule type" value="Genomic_DNA"/>
</dbReference>